<keyword evidence="2" id="KW-0812">Transmembrane</keyword>
<feature type="transmembrane region" description="Helical" evidence="2">
    <location>
        <begin position="343"/>
        <end position="359"/>
    </location>
</feature>
<dbReference type="SUPFAM" id="SSF48317">
    <property type="entry name" value="Acid phosphatase/Vanadium-dependent haloperoxidase"/>
    <property type="match status" value="1"/>
</dbReference>
<dbReference type="InterPro" id="IPR036938">
    <property type="entry name" value="PAP2/HPO_sf"/>
</dbReference>
<dbReference type="AlphaFoldDB" id="A0A7X0VYB3"/>
<feature type="transmembrane region" description="Helical" evidence="2">
    <location>
        <begin position="303"/>
        <end position="323"/>
    </location>
</feature>
<dbReference type="Gene3D" id="1.20.144.10">
    <property type="entry name" value="Phosphatidic acid phosphatase type 2/haloperoxidase"/>
    <property type="match status" value="1"/>
</dbReference>
<feature type="transmembrane region" description="Helical" evidence="2">
    <location>
        <begin position="399"/>
        <end position="421"/>
    </location>
</feature>
<evidence type="ECO:0000256" key="2">
    <source>
        <dbReference type="SAM" id="Phobius"/>
    </source>
</evidence>
<feature type="domain" description="VTT" evidence="3">
    <location>
        <begin position="30"/>
        <end position="154"/>
    </location>
</feature>
<feature type="transmembrane region" description="Helical" evidence="2">
    <location>
        <begin position="12"/>
        <end position="35"/>
    </location>
</feature>
<feature type="transmembrane region" description="Helical" evidence="2">
    <location>
        <begin position="219"/>
        <end position="239"/>
    </location>
</feature>
<feature type="transmembrane region" description="Helical" evidence="2">
    <location>
        <begin position="275"/>
        <end position="296"/>
    </location>
</feature>
<evidence type="ECO:0000259" key="3">
    <source>
        <dbReference type="Pfam" id="PF09335"/>
    </source>
</evidence>
<comment type="caution">
    <text evidence="4">The sequence shown here is derived from an EMBL/GenBank/DDBJ whole genome shotgun (WGS) entry which is preliminary data.</text>
</comment>
<name>A0A7X0VYB3_9BACL</name>
<comment type="similarity">
    <text evidence="1">Belongs to the DedA family.</text>
</comment>
<dbReference type="InterPro" id="IPR051311">
    <property type="entry name" value="DedA_domain"/>
</dbReference>
<organism evidence="4 5">
    <name type="scientific">Cohnella zeiphila</name>
    <dbReference type="NCBI Taxonomy" id="2761120"/>
    <lineage>
        <taxon>Bacteria</taxon>
        <taxon>Bacillati</taxon>
        <taxon>Bacillota</taxon>
        <taxon>Bacilli</taxon>
        <taxon>Bacillales</taxon>
        <taxon>Paenibacillaceae</taxon>
        <taxon>Cohnella</taxon>
    </lineage>
</organism>
<feature type="transmembrane region" description="Helical" evidence="2">
    <location>
        <begin position="137"/>
        <end position="156"/>
    </location>
</feature>
<dbReference type="InterPro" id="IPR032816">
    <property type="entry name" value="VTT_dom"/>
</dbReference>
<dbReference type="Pfam" id="PF09335">
    <property type="entry name" value="VTT_dom"/>
    <property type="match status" value="1"/>
</dbReference>
<proteinExistence type="inferred from homology"/>
<dbReference type="GO" id="GO:0005886">
    <property type="term" value="C:plasma membrane"/>
    <property type="evidence" value="ECO:0007669"/>
    <property type="project" value="TreeGrafter"/>
</dbReference>
<evidence type="ECO:0000313" key="4">
    <source>
        <dbReference type="EMBL" id="MBB6734302.1"/>
    </source>
</evidence>
<dbReference type="PANTHER" id="PTHR42709">
    <property type="entry name" value="ALKALINE PHOSPHATASE LIKE PROTEIN"/>
    <property type="match status" value="1"/>
</dbReference>
<dbReference type="Proteomes" id="UP000564644">
    <property type="component" value="Unassembled WGS sequence"/>
</dbReference>
<reference evidence="4 5" key="1">
    <citation type="submission" date="2020-08" db="EMBL/GenBank/DDBJ databases">
        <title>Cohnella phylogeny.</title>
        <authorList>
            <person name="Dunlap C."/>
        </authorList>
    </citation>
    <scope>NUCLEOTIDE SEQUENCE [LARGE SCALE GENOMIC DNA]</scope>
    <source>
        <strain evidence="4 5">CBP 2801</strain>
    </source>
</reference>
<gene>
    <name evidence="4" type="ORF">H7C18_25595</name>
</gene>
<keyword evidence="2" id="KW-1133">Transmembrane helix</keyword>
<sequence>MEHFQHLLDQYGYWILGIALMLEVLALPLPGEFLMSYTGLLIFQGRLSWPVAILAAALGSSIGVTAAYWIGFAVGRPFFEKVGPKIHLGPDKLDKVSSWFDRYGNKVLLIAYYIPGVRHFTGYFAGVTRLPFRTFAVYAYTGALVWTSLFITLGKILGPQWEQFHESIQKYLVLAAILAAVFLLVFYIIRKKREQFKTTSLRLIEKGLAAFHSSKRLEWAVGGSFVVCVGTVTWALYLIQRYLRHEYSEFDELAPIVIRAVFDGNEWRIALEKSLGLLTGPWFLLPLIVTALAAIGLRHRDSFLAYIFYGIGLVGGVLGENLLRRLLDRTGPEGEAYSFPSEPVIVAAIALGLSAYFAGRAARPGWIKPILAAAVLAACLLVGIAAIDTGRAYATDVSAAYAFGGGWISSVVVLFEVALLIHRTLAPSQPPDAGRKKRR</sequence>
<evidence type="ECO:0000313" key="5">
    <source>
        <dbReference type="Proteomes" id="UP000564644"/>
    </source>
</evidence>
<feature type="transmembrane region" description="Helical" evidence="2">
    <location>
        <begin position="47"/>
        <end position="70"/>
    </location>
</feature>
<accession>A0A7X0VYB3</accession>
<feature type="transmembrane region" description="Helical" evidence="2">
    <location>
        <begin position="366"/>
        <end position="387"/>
    </location>
</feature>
<protein>
    <submittedName>
        <fullName evidence="4">VTT domain-containing protein</fullName>
    </submittedName>
</protein>
<dbReference type="RefSeq" id="WP_185131940.1">
    <property type="nucleotide sequence ID" value="NZ_JACJVO010000032.1"/>
</dbReference>
<dbReference type="PANTHER" id="PTHR42709:SF9">
    <property type="entry name" value="ALKALINE PHOSPHATASE LIKE PROTEIN"/>
    <property type="match status" value="1"/>
</dbReference>
<dbReference type="EMBL" id="JACJVO010000032">
    <property type="protein sequence ID" value="MBB6734302.1"/>
    <property type="molecule type" value="Genomic_DNA"/>
</dbReference>
<feature type="transmembrane region" description="Helical" evidence="2">
    <location>
        <begin position="168"/>
        <end position="189"/>
    </location>
</feature>
<keyword evidence="2" id="KW-0472">Membrane</keyword>
<keyword evidence="5" id="KW-1185">Reference proteome</keyword>
<evidence type="ECO:0000256" key="1">
    <source>
        <dbReference type="ARBA" id="ARBA00010792"/>
    </source>
</evidence>